<evidence type="ECO:0000313" key="2">
    <source>
        <dbReference type="Proteomes" id="UP000001055"/>
    </source>
</evidence>
<proteinExistence type="predicted"/>
<dbReference type="GeneID" id="5967567"/>
<organism evidence="1 2">
    <name type="scientific">Phaeosphaeria nodorum (strain SN15 / ATCC MYA-4574 / FGSC 10173)</name>
    <name type="common">Glume blotch fungus</name>
    <name type="synonym">Parastagonospora nodorum</name>
    <dbReference type="NCBI Taxonomy" id="321614"/>
    <lineage>
        <taxon>Eukaryota</taxon>
        <taxon>Fungi</taxon>
        <taxon>Dikarya</taxon>
        <taxon>Ascomycota</taxon>
        <taxon>Pezizomycotina</taxon>
        <taxon>Dothideomycetes</taxon>
        <taxon>Pleosporomycetidae</taxon>
        <taxon>Pleosporales</taxon>
        <taxon>Pleosporineae</taxon>
        <taxon>Phaeosphaeriaceae</taxon>
        <taxon>Parastagonospora</taxon>
    </lineage>
</organism>
<dbReference type="Proteomes" id="UP000001055">
    <property type="component" value="Unassembled WGS sequence"/>
</dbReference>
<gene>
    <name evidence="1" type="ORF">SNOG_00013</name>
</gene>
<dbReference type="InParanoid" id="Q0V7K1"/>
<protein>
    <submittedName>
        <fullName evidence="1">Uncharacterized protein</fullName>
    </submittedName>
</protein>
<dbReference type="RefSeq" id="XP_001790711.1">
    <property type="nucleotide sequence ID" value="XM_001790659.1"/>
</dbReference>
<dbReference type="HOGENOM" id="CLU_3320219_0_0_1"/>
<sequence>MAFSPRIACLSYGKPIEISFRDLVFGASLRLARSDTRPE</sequence>
<dbReference type="AlphaFoldDB" id="Q0V7K1"/>
<reference evidence="2" key="1">
    <citation type="journal article" date="2007" name="Plant Cell">
        <title>Dothideomycete-plant interactions illuminated by genome sequencing and EST analysis of the wheat pathogen Stagonospora nodorum.</title>
        <authorList>
            <person name="Hane J.K."/>
            <person name="Lowe R.G."/>
            <person name="Solomon P.S."/>
            <person name="Tan K.C."/>
            <person name="Schoch C.L."/>
            <person name="Spatafora J.W."/>
            <person name="Crous P.W."/>
            <person name="Kodira C."/>
            <person name="Birren B.W."/>
            <person name="Galagan J.E."/>
            <person name="Torriani S.F."/>
            <person name="McDonald B.A."/>
            <person name="Oliver R.P."/>
        </authorList>
    </citation>
    <scope>NUCLEOTIDE SEQUENCE [LARGE SCALE GENOMIC DNA]</scope>
    <source>
        <strain evidence="2">SN15 / ATCC MYA-4574 / FGSC 10173</strain>
    </source>
</reference>
<name>Q0V7K1_PHANO</name>
<dbReference type="EMBL" id="CH445325">
    <property type="protein sequence ID" value="EAT91508.1"/>
    <property type="molecule type" value="Genomic_DNA"/>
</dbReference>
<evidence type="ECO:0000313" key="1">
    <source>
        <dbReference type="EMBL" id="EAT91508.1"/>
    </source>
</evidence>
<accession>Q0V7K1</accession>
<dbReference type="KEGG" id="pno:SNOG_00013"/>